<protein>
    <submittedName>
        <fullName evidence="1">Uncharacterized protein</fullName>
    </submittedName>
</protein>
<proteinExistence type="predicted"/>
<comment type="caution">
    <text evidence="1">The sequence shown here is derived from an EMBL/GenBank/DDBJ whole genome shotgun (WGS) entry which is preliminary data.</text>
</comment>
<keyword evidence="2" id="KW-1185">Reference proteome</keyword>
<evidence type="ECO:0000313" key="1">
    <source>
        <dbReference type="EMBL" id="MBB4118299.1"/>
    </source>
</evidence>
<organism evidence="1 2">
    <name type="scientific">Mesonia hippocampi</name>
    <dbReference type="NCBI Taxonomy" id="1628250"/>
    <lineage>
        <taxon>Bacteria</taxon>
        <taxon>Pseudomonadati</taxon>
        <taxon>Bacteroidota</taxon>
        <taxon>Flavobacteriia</taxon>
        <taxon>Flavobacteriales</taxon>
        <taxon>Flavobacteriaceae</taxon>
        <taxon>Mesonia</taxon>
    </lineage>
</organism>
<dbReference type="EMBL" id="JACIFO010000002">
    <property type="protein sequence ID" value="MBB4118299.1"/>
    <property type="molecule type" value="Genomic_DNA"/>
</dbReference>
<evidence type="ECO:0000313" key="2">
    <source>
        <dbReference type="Proteomes" id="UP000553034"/>
    </source>
</evidence>
<dbReference type="AlphaFoldDB" id="A0A840EIU6"/>
<reference evidence="1 2" key="1">
    <citation type="submission" date="2020-08" db="EMBL/GenBank/DDBJ databases">
        <title>Genomic Encyclopedia of Type Strains, Phase IV (KMG-IV): sequencing the most valuable type-strain genomes for metagenomic binning, comparative biology and taxonomic classification.</title>
        <authorList>
            <person name="Goeker M."/>
        </authorList>
    </citation>
    <scope>NUCLEOTIDE SEQUENCE [LARGE SCALE GENOMIC DNA]</scope>
    <source>
        <strain evidence="1 2">DSM 29568</strain>
    </source>
</reference>
<dbReference type="RefSeq" id="WP_183476160.1">
    <property type="nucleotide sequence ID" value="NZ_JACIFO010000002.1"/>
</dbReference>
<gene>
    <name evidence="1" type="ORF">GGR32_000573</name>
</gene>
<dbReference type="Proteomes" id="UP000553034">
    <property type="component" value="Unassembled WGS sequence"/>
</dbReference>
<name>A0A840EIU6_9FLAO</name>
<accession>A0A840EIU6</accession>
<sequence>MKKDIEIPKVEGVYVVAVKQWNKFFNMHDWNVFLVNKNNFPITDAIIVSKGYKGSTLTSTMRHKLAVLPVKSYAKIELLQPELLSLTNEFSVSYFIENKMFHKNFKFLPNSIKETNLGEIPIMTEQGIEAT</sequence>